<dbReference type="AlphaFoldDB" id="A0A5E5PB55"/>
<organism evidence="3 4">
    <name type="scientific">Pandoraea apista</name>
    <dbReference type="NCBI Taxonomy" id="93218"/>
    <lineage>
        <taxon>Bacteria</taxon>
        <taxon>Pseudomonadati</taxon>
        <taxon>Pseudomonadota</taxon>
        <taxon>Betaproteobacteria</taxon>
        <taxon>Burkholderiales</taxon>
        <taxon>Burkholderiaceae</taxon>
        <taxon>Pandoraea</taxon>
    </lineage>
</organism>
<accession>A0A5E5PB55</accession>
<evidence type="ECO:0000256" key="1">
    <source>
        <dbReference type="SAM" id="Coils"/>
    </source>
</evidence>
<feature type="coiled-coil region" evidence="1">
    <location>
        <begin position="84"/>
        <end position="139"/>
    </location>
</feature>
<name>A0A5E5PB55_9BURK</name>
<protein>
    <submittedName>
        <fullName evidence="3">Transposase</fullName>
    </submittedName>
</protein>
<reference evidence="3 4" key="1">
    <citation type="submission" date="2019-08" db="EMBL/GenBank/DDBJ databases">
        <authorList>
            <person name="Peeters C."/>
        </authorList>
    </citation>
    <scope>NUCLEOTIDE SEQUENCE [LARGE SCALE GENOMIC DNA]</scope>
    <source>
        <strain evidence="3 4">LMG 18089</strain>
    </source>
</reference>
<feature type="region of interest" description="Disordered" evidence="2">
    <location>
        <begin position="63"/>
        <end position="83"/>
    </location>
</feature>
<evidence type="ECO:0000313" key="3">
    <source>
        <dbReference type="EMBL" id="VVG73938.1"/>
    </source>
</evidence>
<dbReference type="EMBL" id="CABPSX010000014">
    <property type="protein sequence ID" value="VVG73938.1"/>
    <property type="molecule type" value="Genomic_DNA"/>
</dbReference>
<sequence>MSLTSDYSSQTAPPPPAELPTIAAELLEQFGHGPMTADAINAASLAFKKALIERALSGEMNCHPGYPSGKAKPGSVTNQRNRKGAKLEDELIQTEAMLSKARANVARLVQMNDLLATGKASAEASLQKALANVRRLNHEKSGLGRKLNSSEIVADQRDHLLRENQRLLRELKLQSLDPAKNHKS</sequence>
<proteinExistence type="predicted"/>
<evidence type="ECO:0000313" key="4">
    <source>
        <dbReference type="Proteomes" id="UP000364291"/>
    </source>
</evidence>
<dbReference type="Proteomes" id="UP000364291">
    <property type="component" value="Unassembled WGS sequence"/>
</dbReference>
<evidence type="ECO:0000256" key="2">
    <source>
        <dbReference type="SAM" id="MobiDB-lite"/>
    </source>
</evidence>
<gene>
    <name evidence="3" type="ORF">PAP18089_04948</name>
</gene>
<keyword evidence="1" id="KW-0175">Coiled coil</keyword>